<dbReference type="GO" id="GO:0008374">
    <property type="term" value="F:O-acyltransferase activity"/>
    <property type="evidence" value="ECO:0007669"/>
    <property type="project" value="TreeGrafter"/>
</dbReference>
<dbReference type="Proteomes" id="UP000031620">
    <property type="component" value="Chromosome"/>
</dbReference>
<accession>A0A0A1GZW7</accession>
<dbReference type="InterPro" id="IPR011004">
    <property type="entry name" value="Trimer_LpxA-like_sf"/>
</dbReference>
<dbReference type="Pfam" id="PF14602">
    <property type="entry name" value="Hexapep_2"/>
    <property type="match status" value="1"/>
</dbReference>
<keyword evidence="2 4" id="KW-0808">Transferase</keyword>
<dbReference type="CDD" id="cd03357">
    <property type="entry name" value="LbH_MAT_GAT"/>
    <property type="match status" value="1"/>
</dbReference>
<dbReference type="AlphaFoldDB" id="A0A0A1GZW7"/>
<dbReference type="EMBL" id="AP014680">
    <property type="protein sequence ID" value="BAP86548.1"/>
    <property type="molecule type" value="Genomic_DNA"/>
</dbReference>
<dbReference type="STRING" id="1291742.LOOC260_120420"/>
<feature type="domain" description="Maltose/galactoside acetyltransferase" evidence="3">
    <location>
        <begin position="6"/>
        <end position="60"/>
    </location>
</feature>
<name>A0A0A1GZW7_9LACO</name>
<reference evidence="4 5" key="1">
    <citation type="submission" date="2014-11" db="EMBL/GenBank/DDBJ databases">
        <title>Complete genome sequence and analysis of Lactobacillus hokkaidonensis LOOC260T.</title>
        <authorList>
            <person name="Tanizawa Y."/>
            <person name="Tohno M."/>
            <person name="Kaminuma E."/>
            <person name="Nakamura Y."/>
            <person name="Arita M."/>
        </authorList>
    </citation>
    <scope>NUCLEOTIDE SEQUENCE [LARGE SCALE GENOMIC DNA]</scope>
    <source>
        <strain evidence="4 5">LOOC260</strain>
    </source>
</reference>
<dbReference type="SMART" id="SM01266">
    <property type="entry name" value="Mac"/>
    <property type="match status" value="1"/>
</dbReference>
<sequence length="187" mass="20441">MDTTEYEKMMAEDLYDVKDPKLVHDRDLAKMLYDQLNHLPLTAVEEQSKIVKQLFGSTGENVEVRANFYCDYGYNIHVGENFFANYDCLLLDTCPITIGKNALLAPRVQIYAAGHPFDVKTRNSWLGNGQTVTIGDNCWIGGNAIIVPGVTLGNNVIVGAGSVVTKSFGDDVVVAGNPARVIKTIGN</sequence>
<gene>
    <name evidence="4" type="ORF">LOOC260_120420</name>
</gene>
<dbReference type="Gene3D" id="2.160.10.10">
    <property type="entry name" value="Hexapeptide repeat proteins"/>
    <property type="match status" value="1"/>
</dbReference>
<evidence type="ECO:0000259" key="3">
    <source>
        <dbReference type="SMART" id="SM01266"/>
    </source>
</evidence>
<dbReference type="SMR" id="A0A0A1GZW7"/>
<organism evidence="4 5">
    <name type="scientific">Paucilactobacillus hokkaidonensis JCM 18461</name>
    <dbReference type="NCBI Taxonomy" id="1291742"/>
    <lineage>
        <taxon>Bacteria</taxon>
        <taxon>Bacillati</taxon>
        <taxon>Bacillota</taxon>
        <taxon>Bacilli</taxon>
        <taxon>Lactobacillales</taxon>
        <taxon>Lactobacillaceae</taxon>
        <taxon>Paucilactobacillus</taxon>
    </lineage>
</organism>
<dbReference type="Pfam" id="PF12464">
    <property type="entry name" value="Mac"/>
    <property type="match status" value="1"/>
</dbReference>
<comment type="similarity">
    <text evidence="1">Belongs to the transferase hexapeptide repeat family.</text>
</comment>
<protein>
    <submittedName>
        <fullName evidence="4">Maltose O-acetyltransferase</fullName>
    </submittedName>
</protein>
<dbReference type="KEGG" id="lho:LOOC260_120420"/>
<dbReference type="FunFam" id="2.160.10.10:FF:000008">
    <property type="entry name" value="Maltose O-acetyltransferase"/>
    <property type="match status" value="1"/>
</dbReference>
<dbReference type="InterPro" id="IPR051159">
    <property type="entry name" value="Hexapeptide_acetyltransf"/>
</dbReference>
<dbReference type="HOGENOM" id="CLU_051638_3_0_9"/>
<evidence type="ECO:0000256" key="1">
    <source>
        <dbReference type="ARBA" id="ARBA00007274"/>
    </source>
</evidence>
<evidence type="ECO:0000256" key="2">
    <source>
        <dbReference type="ARBA" id="ARBA00022679"/>
    </source>
</evidence>
<dbReference type="PANTHER" id="PTHR23416">
    <property type="entry name" value="SIALIC ACID SYNTHASE-RELATED"/>
    <property type="match status" value="1"/>
</dbReference>
<dbReference type="InterPro" id="IPR001451">
    <property type="entry name" value="Hexapep"/>
</dbReference>
<evidence type="ECO:0000313" key="5">
    <source>
        <dbReference type="Proteomes" id="UP000031620"/>
    </source>
</evidence>
<dbReference type="GO" id="GO:0016407">
    <property type="term" value="F:acetyltransferase activity"/>
    <property type="evidence" value="ECO:0007669"/>
    <property type="project" value="InterPro"/>
</dbReference>
<dbReference type="PANTHER" id="PTHR23416:SF23">
    <property type="entry name" value="ACETYLTRANSFERASE C18B11.09C-RELATED"/>
    <property type="match status" value="1"/>
</dbReference>
<dbReference type="RefSeq" id="WP_041094700.1">
    <property type="nucleotide sequence ID" value="NZ_AP014680.1"/>
</dbReference>
<evidence type="ECO:0000313" key="4">
    <source>
        <dbReference type="EMBL" id="BAP86548.1"/>
    </source>
</evidence>
<dbReference type="InterPro" id="IPR024688">
    <property type="entry name" value="Mac_dom"/>
</dbReference>
<proteinExistence type="inferred from homology"/>
<dbReference type="SUPFAM" id="SSF51161">
    <property type="entry name" value="Trimeric LpxA-like enzymes"/>
    <property type="match status" value="1"/>
</dbReference>
<dbReference type="GO" id="GO:0005829">
    <property type="term" value="C:cytosol"/>
    <property type="evidence" value="ECO:0007669"/>
    <property type="project" value="TreeGrafter"/>
</dbReference>